<dbReference type="Gene3D" id="2.130.10.10">
    <property type="entry name" value="YVTN repeat-like/Quinoprotein amine dehydrogenase"/>
    <property type="match status" value="2"/>
</dbReference>
<evidence type="ECO:0000256" key="2">
    <source>
        <dbReference type="SAM" id="MobiDB-lite"/>
    </source>
</evidence>
<dbReference type="Pfam" id="PF00400">
    <property type="entry name" value="WD40"/>
    <property type="match status" value="2"/>
</dbReference>
<dbReference type="InterPro" id="IPR015943">
    <property type="entry name" value="WD40/YVTN_repeat-like_dom_sf"/>
</dbReference>
<feature type="region of interest" description="Disordered" evidence="2">
    <location>
        <begin position="469"/>
        <end position="492"/>
    </location>
</feature>
<organism evidence="3 4">
    <name type="scientific">Echinococcus granulosus</name>
    <name type="common">Hydatid tapeworm</name>
    <dbReference type="NCBI Taxonomy" id="6210"/>
    <lineage>
        <taxon>Eukaryota</taxon>
        <taxon>Metazoa</taxon>
        <taxon>Spiralia</taxon>
        <taxon>Lophotrochozoa</taxon>
        <taxon>Platyhelminthes</taxon>
        <taxon>Cestoda</taxon>
        <taxon>Eucestoda</taxon>
        <taxon>Cyclophyllidea</taxon>
        <taxon>Taeniidae</taxon>
        <taxon>Echinococcus</taxon>
        <taxon>Echinococcus granulosus group</taxon>
    </lineage>
</organism>
<accession>W6U9D0</accession>
<dbReference type="PANTHER" id="PTHR19879:SF9">
    <property type="entry name" value="TRANSCRIPTION INITIATION FACTOR TFIID SUBUNIT 5"/>
    <property type="match status" value="1"/>
</dbReference>
<sequence>MHCLRRESNICQLPYHCGCLRAPRCRQPTYCTGNFHPVPPGGASFFTTGGQSKSGYVFGQDRQVDITDRYDMTMLDQHMEGVPNVYTTDDLKVDCCVLTQNSRYVVTGSANGPPQVWDMQTGEPFKVMNGDELGCNDLHLAVQDTLLVGQVIEDFQSADSTKMHRLQLWNFVTGEQLEMPAEILCSASCVSNAGEHIVAARATPQGQSILVWDLRGNQLTREVPYALINPNARVSYINITLEDRLIVAGFNNPGTDQACFMVFDLAAEARGVVQPKYITFEAKVEATEILNNEEAVTGTRKGELIVWNLLTTTPVRQITINATLEGDSAMTVFPPHDGMIHDIVLSEDRRFLVTASQDRRIRVWTMPEERLLHTLEGHADDVLSVVVSCDSEMVVSGSWDGSIRVWRMKDGSQMCIFTSNIEVLQVKLSRDKRAIVGLGERNGHRKLIMMQIVRSRTCAPAVYTRLGSSSGGGGGGLSPASPQAPLQEDLLP</sequence>
<dbReference type="STRING" id="6210.W6U9D0"/>
<dbReference type="CTD" id="36343715"/>
<dbReference type="RefSeq" id="XP_024348312.1">
    <property type="nucleotide sequence ID" value="XM_024497249.1"/>
</dbReference>
<dbReference type="InterPro" id="IPR011047">
    <property type="entry name" value="Quinoprotein_ADH-like_sf"/>
</dbReference>
<keyword evidence="4" id="KW-1185">Reference proteome</keyword>
<keyword evidence="1" id="KW-0853">WD repeat</keyword>
<dbReference type="EMBL" id="APAU02000093">
    <property type="protein sequence ID" value="EUB57116.1"/>
    <property type="molecule type" value="Genomic_DNA"/>
</dbReference>
<evidence type="ECO:0000256" key="1">
    <source>
        <dbReference type="PROSITE-ProRule" id="PRU00221"/>
    </source>
</evidence>
<dbReference type="OMA" id="RESNICQ"/>
<dbReference type="PANTHER" id="PTHR19879">
    <property type="entry name" value="TRANSCRIPTION INITIATION FACTOR TFIID"/>
    <property type="match status" value="1"/>
</dbReference>
<dbReference type="SUPFAM" id="SSF50998">
    <property type="entry name" value="Quinoprotein alcohol dehydrogenase-like"/>
    <property type="match status" value="1"/>
</dbReference>
<feature type="repeat" description="WD" evidence="1">
    <location>
        <begin position="375"/>
        <end position="416"/>
    </location>
</feature>
<dbReference type="InterPro" id="IPR001680">
    <property type="entry name" value="WD40_rpt"/>
</dbReference>
<name>W6U9D0_ECHGR</name>
<dbReference type="GeneID" id="36343715"/>
<dbReference type="OrthoDB" id="6275838at2759"/>
<feature type="repeat" description="WD" evidence="1">
    <location>
        <begin position="86"/>
        <end position="127"/>
    </location>
</feature>
<evidence type="ECO:0000313" key="3">
    <source>
        <dbReference type="EMBL" id="EUB57116.1"/>
    </source>
</evidence>
<reference evidence="3 4" key="1">
    <citation type="journal article" date="2013" name="Nat. Genet.">
        <title>The genome of the hydatid tapeworm Echinococcus granulosus.</title>
        <authorList>
            <person name="Zheng H."/>
            <person name="Zhang W."/>
            <person name="Zhang L."/>
            <person name="Zhang Z."/>
            <person name="Li J."/>
            <person name="Lu G."/>
            <person name="Zhu Y."/>
            <person name="Wang Y."/>
            <person name="Huang Y."/>
            <person name="Liu J."/>
            <person name="Kang H."/>
            <person name="Chen J."/>
            <person name="Wang L."/>
            <person name="Chen A."/>
            <person name="Yu S."/>
            <person name="Gao Z."/>
            <person name="Jin L."/>
            <person name="Gu W."/>
            <person name="Wang Z."/>
            <person name="Zhao L."/>
            <person name="Shi B."/>
            <person name="Wen H."/>
            <person name="Lin R."/>
            <person name="Jones M.K."/>
            <person name="Brejova B."/>
            <person name="Vinar T."/>
            <person name="Zhao G."/>
            <person name="McManus D.P."/>
            <person name="Chen Z."/>
            <person name="Zhou Y."/>
            <person name="Wang S."/>
        </authorList>
    </citation>
    <scope>NUCLEOTIDE SEQUENCE [LARGE SCALE GENOMIC DNA]</scope>
</reference>
<feature type="repeat" description="WD" evidence="1">
    <location>
        <begin position="333"/>
        <end position="374"/>
    </location>
</feature>
<dbReference type="SMART" id="SM00320">
    <property type="entry name" value="WD40"/>
    <property type="match status" value="3"/>
</dbReference>
<dbReference type="Proteomes" id="UP000019149">
    <property type="component" value="Unassembled WGS sequence"/>
</dbReference>
<proteinExistence type="predicted"/>
<dbReference type="KEGG" id="egl:EGR_08000"/>
<dbReference type="PROSITE" id="PS50082">
    <property type="entry name" value="WD_REPEATS_2"/>
    <property type="match status" value="3"/>
</dbReference>
<dbReference type="PROSITE" id="PS50294">
    <property type="entry name" value="WD_REPEATS_REGION"/>
    <property type="match status" value="2"/>
</dbReference>
<dbReference type="AlphaFoldDB" id="W6U9D0"/>
<protein>
    <submittedName>
        <fullName evidence="3">WD repeat-containing protein</fullName>
    </submittedName>
</protein>
<evidence type="ECO:0000313" key="4">
    <source>
        <dbReference type="Proteomes" id="UP000019149"/>
    </source>
</evidence>
<gene>
    <name evidence="3" type="ORF">EGR_08000</name>
</gene>
<comment type="caution">
    <text evidence="3">The sequence shown here is derived from an EMBL/GenBank/DDBJ whole genome shotgun (WGS) entry which is preliminary data.</text>
</comment>